<organism evidence="1 2">
    <name type="scientific">Agrobacterium tumefaciens str. Kerr 14</name>
    <dbReference type="NCBI Taxonomy" id="1183424"/>
    <lineage>
        <taxon>Bacteria</taxon>
        <taxon>Pseudomonadati</taxon>
        <taxon>Pseudomonadota</taxon>
        <taxon>Alphaproteobacteria</taxon>
        <taxon>Hyphomicrobiales</taxon>
        <taxon>Rhizobiaceae</taxon>
        <taxon>Rhizobium/Agrobacterium group</taxon>
        <taxon>Agrobacterium</taxon>
        <taxon>Agrobacterium tumefaciens complex</taxon>
    </lineage>
</organism>
<proteinExistence type="predicted"/>
<sequence length="22" mass="2372">MHNVWMYMCEAAVSGSNAGDVV</sequence>
<protein>
    <submittedName>
        <fullName evidence="1">Uncharacterized protein</fullName>
    </submittedName>
</protein>
<reference evidence="1 2" key="1">
    <citation type="submission" date="2016-01" db="EMBL/GenBank/DDBJ databases">
        <authorList>
            <person name="Oliw E.H."/>
        </authorList>
    </citation>
    <scope>NUCLEOTIDE SEQUENCE [LARGE SCALE GENOMIC DNA]</scope>
    <source>
        <strain evidence="1 2">Kerr 14</strain>
    </source>
</reference>
<name>A0A1S7QYR9_AGRTU</name>
<accession>A0A1S7QYR9</accession>
<gene>
    <name evidence="1" type="ORF">AGR4C_Lc10049</name>
</gene>
<dbReference type="AlphaFoldDB" id="A0A1S7QYR9"/>
<dbReference type="EMBL" id="FBWC01000019">
    <property type="protein sequence ID" value="CUX43927.1"/>
    <property type="molecule type" value="Genomic_DNA"/>
</dbReference>
<evidence type="ECO:0000313" key="2">
    <source>
        <dbReference type="Proteomes" id="UP000191897"/>
    </source>
</evidence>
<dbReference type="Proteomes" id="UP000191897">
    <property type="component" value="Unassembled WGS sequence"/>
</dbReference>
<evidence type="ECO:0000313" key="1">
    <source>
        <dbReference type="EMBL" id="CUX43927.1"/>
    </source>
</evidence>